<comment type="caution">
    <text evidence="9">The sequence shown here is derived from an EMBL/GenBank/DDBJ whole genome shotgun (WGS) entry which is preliminary data.</text>
</comment>
<dbReference type="AlphaFoldDB" id="A0A8S3TZU4"/>
<feature type="signal peptide" evidence="6">
    <location>
        <begin position="1"/>
        <end position="20"/>
    </location>
</feature>
<evidence type="ECO:0000256" key="3">
    <source>
        <dbReference type="ARBA" id="ARBA00022729"/>
    </source>
</evidence>
<accession>A0A8S3TZU4</accession>
<dbReference type="SMART" id="SM00494">
    <property type="entry name" value="ChtBD2"/>
    <property type="match status" value="4"/>
</dbReference>
<evidence type="ECO:0000259" key="7">
    <source>
        <dbReference type="PROSITE" id="PS50234"/>
    </source>
</evidence>
<proteinExistence type="predicted"/>
<sequence>MSASLNACCILALFVVVCYAADQTRQPGAIGSEVVDAVVNLIRESCLFADDKRFLVRLAYVQSHNGYDAKTFRDGYHGGIWQVCKSKVDKNMFDETHSNAGRLTNEYNIIRTQFGIDWSTVTWSDLRKPLHSGISAALYTILHGGTEWRVEDQAHFYELHFVNKAGNNFTNEASILDQGCHGNEKLDLAFIIDRSNSLSTDDFARAKIFVRNVVSSFDISPNKTRVAVVSYASHAKSEFYLNRYTNKVDLENAISAIPFIGGSTATSEAIDLATTNIFTPSHGSRNNAVKVMVVITDGDANDEIDTGHAADRAHRAGITVFSIGVGSHIQKQTLNAIASNPDCTHVFSVSSYSEIKAIKEEIQKRVLAEVRILRKLCGSYVSCCSTTSTQAGCPSVQICRTIHKDGYSHINSVNAPVYIDNTFCCTIGECPTLAYHTKIGGVTLESNVTCGLANIYTAFTNPYPSQSFYEQITTVSSETPGVVFINSSTEHTLYINMVDALKSSGGSGNCQVCISPKDGDHRNHNIKCYQNGVEVTCPDNCEEKWNLFPDVCTVENLKNGHTKFEHPFSKLKYLMCDQKRQKYVVHCPQNQSYYQECEQCVGDGSSCPNLTVPLTGLVNPCSLENILNGHFFFTYPTDVTKFIHCDVWGKAWIMSCPHDEEWDQHELTCIVPSNYSNPCRTYKVGDPLFYPYECDSHKYIQCDLWHQSFLMTCQLNFVFSPLVRNCVPRNSYTPPTHDPMMVCPDIHAHPTTQKPIAIIPGNGGATGTTYTTYTFCAHCQAMVTPCTSNHLIAGEFLFPVTGNRHQYIQCDLSGYQYLKSCPANSYYFDGATNTCVDGPFQVDNSFGK</sequence>
<dbReference type="PANTHER" id="PTHR24020">
    <property type="entry name" value="COLLAGEN ALPHA"/>
    <property type="match status" value="1"/>
</dbReference>
<dbReference type="PRINTS" id="PR00453">
    <property type="entry name" value="VWFADOMAIN"/>
</dbReference>
<organism evidence="9 10">
    <name type="scientific">Mytilus edulis</name>
    <name type="common">Blue mussel</name>
    <dbReference type="NCBI Taxonomy" id="6550"/>
    <lineage>
        <taxon>Eukaryota</taxon>
        <taxon>Metazoa</taxon>
        <taxon>Spiralia</taxon>
        <taxon>Lophotrochozoa</taxon>
        <taxon>Mollusca</taxon>
        <taxon>Bivalvia</taxon>
        <taxon>Autobranchia</taxon>
        <taxon>Pteriomorphia</taxon>
        <taxon>Mytilida</taxon>
        <taxon>Mytiloidea</taxon>
        <taxon>Mytilidae</taxon>
        <taxon>Mytilinae</taxon>
        <taxon>Mytilus</taxon>
    </lineage>
</organism>
<feature type="domain" description="Chitin-binding type-2" evidence="8">
    <location>
        <begin position="618"/>
        <end position="681"/>
    </location>
</feature>
<dbReference type="PANTHER" id="PTHR24020:SF20">
    <property type="entry name" value="PH DOMAIN-CONTAINING PROTEIN"/>
    <property type="match status" value="1"/>
</dbReference>
<dbReference type="InterPro" id="IPR002557">
    <property type="entry name" value="Chitin-bd_dom"/>
</dbReference>
<dbReference type="EMBL" id="CAJPWZ010002367">
    <property type="protein sequence ID" value="CAG2236746.1"/>
    <property type="molecule type" value="Genomic_DNA"/>
</dbReference>
<dbReference type="OrthoDB" id="10256829at2759"/>
<evidence type="ECO:0000256" key="6">
    <source>
        <dbReference type="SAM" id="SignalP"/>
    </source>
</evidence>
<protein>
    <submittedName>
        <fullName evidence="9">Uncharacterized protein</fullName>
    </submittedName>
</protein>
<evidence type="ECO:0000256" key="2">
    <source>
        <dbReference type="ARBA" id="ARBA00022525"/>
    </source>
</evidence>
<keyword evidence="5" id="KW-0325">Glycoprotein</keyword>
<feature type="chain" id="PRO_5035785022" evidence="6">
    <location>
        <begin position="21"/>
        <end position="848"/>
    </location>
</feature>
<evidence type="ECO:0000256" key="4">
    <source>
        <dbReference type="ARBA" id="ARBA00022737"/>
    </source>
</evidence>
<dbReference type="Pfam" id="PF01607">
    <property type="entry name" value="CBM_14"/>
    <property type="match status" value="1"/>
</dbReference>
<dbReference type="Proteomes" id="UP000683360">
    <property type="component" value="Unassembled WGS sequence"/>
</dbReference>
<dbReference type="SUPFAM" id="SSF57625">
    <property type="entry name" value="Invertebrate chitin-binding proteins"/>
    <property type="match status" value="2"/>
</dbReference>
<dbReference type="FunFam" id="3.40.50.410:FF:000004">
    <property type="entry name" value="collagen alpha-6(VI) chain"/>
    <property type="match status" value="1"/>
</dbReference>
<dbReference type="InterPro" id="IPR036465">
    <property type="entry name" value="vWFA_dom_sf"/>
</dbReference>
<evidence type="ECO:0000256" key="1">
    <source>
        <dbReference type="ARBA" id="ARBA00004613"/>
    </source>
</evidence>
<evidence type="ECO:0000313" key="10">
    <source>
        <dbReference type="Proteomes" id="UP000683360"/>
    </source>
</evidence>
<keyword evidence="3 6" id="KW-0732">Signal</keyword>
<dbReference type="Gene3D" id="2.170.140.10">
    <property type="entry name" value="Chitin binding domain"/>
    <property type="match status" value="1"/>
</dbReference>
<dbReference type="SUPFAM" id="SSF53300">
    <property type="entry name" value="vWA-like"/>
    <property type="match status" value="1"/>
</dbReference>
<dbReference type="CDD" id="cd01450">
    <property type="entry name" value="vWFA_subfamily_ECM"/>
    <property type="match status" value="1"/>
</dbReference>
<dbReference type="InterPro" id="IPR002035">
    <property type="entry name" value="VWF_A"/>
</dbReference>
<keyword evidence="2" id="KW-0964">Secreted</keyword>
<name>A0A8S3TZU4_MYTED</name>
<gene>
    <name evidence="9" type="ORF">MEDL_49278</name>
</gene>
<keyword evidence="10" id="KW-1185">Reference proteome</keyword>
<dbReference type="InterPro" id="IPR050525">
    <property type="entry name" value="ECM_Assembly_Org"/>
</dbReference>
<feature type="domain" description="VWFA" evidence="7">
    <location>
        <begin position="187"/>
        <end position="362"/>
    </location>
</feature>
<evidence type="ECO:0000313" key="9">
    <source>
        <dbReference type="EMBL" id="CAG2236746.1"/>
    </source>
</evidence>
<dbReference type="Gene3D" id="3.40.50.410">
    <property type="entry name" value="von Willebrand factor, type A domain"/>
    <property type="match status" value="1"/>
</dbReference>
<dbReference type="GO" id="GO:0005576">
    <property type="term" value="C:extracellular region"/>
    <property type="evidence" value="ECO:0007669"/>
    <property type="project" value="UniProtKB-SubCell"/>
</dbReference>
<dbReference type="GO" id="GO:0008061">
    <property type="term" value="F:chitin binding"/>
    <property type="evidence" value="ECO:0007669"/>
    <property type="project" value="InterPro"/>
</dbReference>
<dbReference type="Pfam" id="PF00092">
    <property type="entry name" value="VWA"/>
    <property type="match status" value="1"/>
</dbReference>
<dbReference type="InterPro" id="IPR036508">
    <property type="entry name" value="Chitin-bd_dom_sf"/>
</dbReference>
<reference evidence="9" key="1">
    <citation type="submission" date="2021-03" db="EMBL/GenBank/DDBJ databases">
        <authorList>
            <person name="Bekaert M."/>
        </authorList>
    </citation>
    <scope>NUCLEOTIDE SEQUENCE</scope>
</reference>
<dbReference type="PROSITE" id="PS50234">
    <property type="entry name" value="VWFA"/>
    <property type="match status" value="1"/>
</dbReference>
<comment type="subcellular location">
    <subcellularLocation>
        <location evidence="1">Secreted</location>
    </subcellularLocation>
</comment>
<keyword evidence="4" id="KW-0677">Repeat</keyword>
<evidence type="ECO:0000259" key="8">
    <source>
        <dbReference type="PROSITE" id="PS50940"/>
    </source>
</evidence>
<dbReference type="SMART" id="SM00327">
    <property type="entry name" value="VWA"/>
    <property type="match status" value="1"/>
</dbReference>
<evidence type="ECO:0000256" key="5">
    <source>
        <dbReference type="ARBA" id="ARBA00023180"/>
    </source>
</evidence>
<dbReference type="PROSITE" id="PS50940">
    <property type="entry name" value="CHIT_BIND_II"/>
    <property type="match status" value="1"/>
</dbReference>